<name>A0A1V6N2G8_METAZ</name>
<evidence type="ECO:0000256" key="2">
    <source>
        <dbReference type="ARBA" id="ARBA00023239"/>
    </source>
</evidence>
<dbReference type="AlphaFoldDB" id="A0A1V6N2G8"/>
<evidence type="ECO:0000256" key="3">
    <source>
        <dbReference type="ARBA" id="ARBA00024798"/>
    </source>
</evidence>
<comment type="caution">
    <text evidence="6">The sequence shown here is derived from an EMBL/GenBank/DDBJ whole genome shotgun (WGS) entry which is preliminary data.</text>
</comment>
<evidence type="ECO:0000313" key="7">
    <source>
        <dbReference type="Proteomes" id="UP000191661"/>
    </source>
</evidence>
<dbReference type="PANTHER" id="PTHR21227:SF0">
    <property type="entry name" value="TRNA-SPLICING ENDONUCLEASE SUBUNIT SEN2"/>
    <property type="match status" value="1"/>
</dbReference>
<keyword evidence="6" id="KW-0378">Hydrolase</keyword>
<keyword evidence="2 6" id="KW-0456">Lyase</keyword>
<dbReference type="InterPro" id="IPR036167">
    <property type="entry name" value="tRNA_intron_Endo_cat-like_sf"/>
</dbReference>
<dbReference type="InterPro" id="IPR016442">
    <property type="entry name" value="tRNA_splic_arch_short"/>
</dbReference>
<dbReference type="GO" id="GO:0000213">
    <property type="term" value="F:tRNA-intron lyase activity"/>
    <property type="evidence" value="ECO:0007669"/>
    <property type="project" value="UniProtKB-EC"/>
</dbReference>
<accession>A0A1V6N2G8</accession>
<comment type="function">
    <text evidence="3">Endonuclease that removes tRNA introns. Cleaves pre-tRNA at the 5'- and 3'-splice sites to release the intron. The products are an intron and two tRNA half-molecules bearing 2',3' cyclic phosphate and 5'-OH termini. Recognizes a pseudosymmetric substrate in which 2 bulged loops of 3 bases are separated by a stem of 4 bp.</text>
</comment>
<sequence length="174" mass="20342">MRGCLTDEIVTITIKEDLNQKAISLNQKSFFGKLEDGFLELSLIEAFYLMENGRLNIYNVDSDEKLEINYIREIIKKKGNYAKYCVYKDLKDRGYIIKTGFKYGSEFRLYERGKSPGDGHSEYLVKIIHEDYDINALDFASYVRVSHGVKKSLLMAVVDDEEDITYYKIEWTRP</sequence>
<dbReference type="Pfam" id="PF01974">
    <property type="entry name" value="tRNA_int_endo"/>
    <property type="match status" value="1"/>
</dbReference>
<dbReference type="NCBIfam" id="TIGR00324">
    <property type="entry name" value="endA"/>
    <property type="match status" value="1"/>
</dbReference>
<organism evidence="6 7">
    <name type="scientific">Methanobrevibacter arboriphilus JCM 13429 = DSM 1125</name>
    <dbReference type="NCBI Taxonomy" id="1300164"/>
    <lineage>
        <taxon>Archaea</taxon>
        <taxon>Methanobacteriati</taxon>
        <taxon>Methanobacteriota</taxon>
        <taxon>Methanomada group</taxon>
        <taxon>Methanobacteria</taxon>
        <taxon>Methanobacteriales</taxon>
        <taxon>Methanobacteriaceae</taxon>
        <taxon>Methanobrevibacter</taxon>
    </lineage>
</organism>
<dbReference type="InterPro" id="IPR006678">
    <property type="entry name" value="tRNA_intron_Endonuc_N"/>
</dbReference>
<dbReference type="InterPro" id="IPR006677">
    <property type="entry name" value="tRNA_intron_Endonuc_cat-like"/>
</dbReference>
<evidence type="ECO:0000259" key="4">
    <source>
        <dbReference type="Pfam" id="PF01974"/>
    </source>
</evidence>
<protein>
    <submittedName>
        <fullName evidence="6">tRNA-intron endonuclease</fullName>
        <ecNumber evidence="6">4.6.1.16</ecNumber>
    </submittedName>
</protein>
<proteinExistence type="predicted"/>
<reference evidence="6 7" key="1">
    <citation type="submission" date="2014-12" db="EMBL/GenBank/DDBJ databases">
        <title>Genome sequence of Methanobrevibacter arboriphilicus DH1, DSM1125.</title>
        <authorList>
            <person name="Poehlein A."/>
            <person name="Thauer R.K."/>
            <person name="Seedorf H."/>
            <person name="Daniel R."/>
        </authorList>
    </citation>
    <scope>NUCLEOTIDE SEQUENCE [LARGE SCALE GENOMIC DNA]</scope>
    <source>
        <strain evidence="6 7">DH1</strain>
    </source>
</reference>
<dbReference type="RefSeq" id="WP_080460287.1">
    <property type="nucleotide sequence ID" value="NZ_JXMW01000007.1"/>
</dbReference>
<dbReference type="GO" id="GO:0003676">
    <property type="term" value="F:nucleic acid binding"/>
    <property type="evidence" value="ECO:0007669"/>
    <property type="project" value="InterPro"/>
</dbReference>
<dbReference type="PIRSF" id="PIRSF005285">
    <property type="entry name" value="tRNA_splic_archaea"/>
    <property type="match status" value="1"/>
</dbReference>
<keyword evidence="7" id="KW-1185">Reference proteome</keyword>
<keyword evidence="6" id="KW-0255">Endonuclease</keyword>
<keyword evidence="6" id="KW-0540">Nuclease</keyword>
<dbReference type="Gene3D" id="3.40.1170.20">
    <property type="entry name" value="tRNA intron endonuclease, N-terminal domain"/>
    <property type="match status" value="1"/>
</dbReference>
<dbReference type="SUPFAM" id="SSF55267">
    <property type="entry name" value="tRNA-intron endonuclease N-terminal domain-like"/>
    <property type="match status" value="1"/>
</dbReference>
<dbReference type="Pfam" id="PF02778">
    <property type="entry name" value="tRNA_int_endo_N"/>
    <property type="match status" value="1"/>
</dbReference>
<dbReference type="EMBL" id="JXMW01000007">
    <property type="protein sequence ID" value="OQD58865.1"/>
    <property type="molecule type" value="Genomic_DNA"/>
</dbReference>
<dbReference type="PANTHER" id="PTHR21227">
    <property type="entry name" value="TRNA-SPLICING ENDONUCLEASE SUBUNIT SEN2"/>
    <property type="match status" value="1"/>
</dbReference>
<gene>
    <name evidence="6" type="primary">endA</name>
    <name evidence="6" type="ORF">MBBAR_7c00370</name>
</gene>
<dbReference type="Gene3D" id="3.40.1350.10">
    <property type="match status" value="1"/>
</dbReference>
<dbReference type="GO" id="GO:0005737">
    <property type="term" value="C:cytoplasm"/>
    <property type="evidence" value="ECO:0007669"/>
    <property type="project" value="TreeGrafter"/>
</dbReference>
<feature type="domain" description="tRNA intron endonuclease N-terminal" evidence="5">
    <location>
        <begin position="1"/>
        <end position="66"/>
    </location>
</feature>
<dbReference type="InterPro" id="IPR006676">
    <property type="entry name" value="tRNA_splic"/>
</dbReference>
<dbReference type="Proteomes" id="UP000191661">
    <property type="component" value="Unassembled WGS sequence"/>
</dbReference>
<dbReference type="GO" id="GO:0006388">
    <property type="term" value="P:tRNA splicing, via endonucleolytic cleavage and ligation"/>
    <property type="evidence" value="ECO:0007669"/>
    <property type="project" value="InterPro"/>
</dbReference>
<evidence type="ECO:0000259" key="5">
    <source>
        <dbReference type="Pfam" id="PF02778"/>
    </source>
</evidence>
<evidence type="ECO:0000256" key="1">
    <source>
        <dbReference type="ARBA" id="ARBA00022694"/>
    </source>
</evidence>
<evidence type="ECO:0000313" key="6">
    <source>
        <dbReference type="EMBL" id="OQD58865.1"/>
    </source>
</evidence>
<dbReference type="SUPFAM" id="SSF53032">
    <property type="entry name" value="tRNA-intron endonuclease catalytic domain-like"/>
    <property type="match status" value="1"/>
</dbReference>
<dbReference type="InterPro" id="IPR036740">
    <property type="entry name" value="tRNA_intron_Endonuc_N_sf"/>
</dbReference>
<dbReference type="FunFam" id="3.40.1350.10:FF:000006">
    <property type="entry name" value="tRNA-splicing endonuclease"/>
    <property type="match status" value="1"/>
</dbReference>
<dbReference type="EC" id="4.6.1.16" evidence="6"/>
<dbReference type="InterPro" id="IPR011856">
    <property type="entry name" value="tRNA_endonuc-like_dom_sf"/>
</dbReference>
<dbReference type="OrthoDB" id="46045at2157"/>
<dbReference type="CDD" id="cd22363">
    <property type="entry name" value="tRNA-intron_lyase_C"/>
    <property type="match status" value="1"/>
</dbReference>
<keyword evidence="1" id="KW-0819">tRNA processing</keyword>
<feature type="domain" description="tRNA intron endonuclease catalytic" evidence="4">
    <location>
        <begin position="82"/>
        <end position="166"/>
    </location>
</feature>